<evidence type="ECO:0000256" key="2">
    <source>
        <dbReference type="ARBA" id="ARBA00022723"/>
    </source>
</evidence>
<keyword evidence="8" id="KW-1185">Reference proteome</keyword>
<dbReference type="InterPro" id="IPR050123">
    <property type="entry name" value="Prok_molybdopt-oxidoreductase"/>
</dbReference>
<feature type="domain" description="4Fe-4S Mo/W bis-MGD-type" evidence="6">
    <location>
        <begin position="11"/>
        <end position="67"/>
    </location>
</feature>
<dbReference type="SUPFAM" id="SSF50692">
    <property type="entry name" value="ADC-like"/>
    <property type="match status" value="1"/>
</dbReference>
<dbReference type="GO" id="GO:0043546">
    <property type="term" value="F:molybdopterin cofactor binding"/>
    <property type="evidence" value="ECO:0007669"/>
    <property type="project" value="InterPro"/>
</dbReference>
<organism evidence="7 8">
    <name type="scientific">Mycolicibacterium iranicum</name>
    <name type="common">Mycobacterium iranicum</name>
    <dbReference type="NCBI Taxonomy" id="912594"/>
    <lineage>
        <taxon>Bacteria</taxon>
        <taxon>Bacillati</taxon>
        <taxon>Actinomycetota</taxon>
        <taxon>Actinomycetes</taxon>
        <taxon>Mycobacteriales</taxon>
        <taxon>Mycobacteriaceae</taxon>
        <taxon>Mycolicibacterium</taxon>
    </lineage>
</organism>
<keyword evidence="3" id="KW-0560">Oxidoreductase</keyword>
<dbReference type="PANTHER" id="PTHR43105">
    <property type="entry name" value="RESPIRATORY NITRATE REDUCTASE"/>
    <property type="match status" value="1"/>
</dbReference>
<dbReference type="SMART" id="SM00926">
    <property type="entry name" value="Molybdop_Fe4S4"/>
    <property type="match status" value="1"/>
</dbReference>
<dbReference type="Pfam" id="PF01568">
    <property type="entry name" value="Molydop_binding"/>
    <property type="match status" value="1"/>
</dbReference>
<dbReference type="RefSeq" id="WP_183470523.1">
    <property type="nucleotide sequence ID" value="NZ_JACHVU010000008.1"/>
</dbReference>
<evidence type="ECO:0000256" key="1">
    <source>
        <dbReference type="ARBA" id="ARBA00022485"/>
    </source>
</evidence>
<keyword evidence="1" id="KW-0004">4Fe-4S</keyword>
<keyword evidence="5" id="KW-0411">Iron-sulfur</keyword>
<name>A0A839QBB4_MYCIR</name>
<dbReference type="InterPro" id="IPR006963">
    <property type="entry name" value="Mopterin_OxRdtase_4Fe-4S_dom"/>
</dbReference>
<protein>
    <submittedName>
        <fullName evidence="7">Anaerobic selenocysteine-containing dehydrogenase</fullName>
    </submittedName>
</protein>
<dbReference type="GO" id="GO:0051539">
    <property type="term" value="F:4 iron, 4 sulfur cluster binding"/>
    <property type="evidence" value="ECO:0007669"/>
    <property type="project" value="UniProtKB-KW"/>
</dbReference>
<dbReference type="Gene3D" id="2.20.25.90">
    <property type="entry name" value="ADC-like domains"/>
    <property type="match status" value="1"/>
</dbReference>
<dbReference type="PROSITE" id="PS51669">
    <property type="entry name" value="4FE4S_MOW_BIS_MGD"/>
    <property type="match status" value="1"/>
</dbReference>
<dbReference type="Pfam" id="PF04879">
    <property type="entry name" value="Molybdop_Fe4S4"/>
    <property type="match status" value="1"/>
</dbReference>
<dbReference type="AlphaFoldDB" id="A0A839QBB4"/>
<dbReference type="Pfam" id="PF00384">
    <property type="entry name" value="Molybdopterin"/>
    <property type="match status" value="1"/>
</dbReference>
<comment type="caution">
    <text evidence="7">The sequence shown here is derived from an EMBL/GenBank/DDBJ whole genome shotgun (WGS) entry which is preliminary data.</text>
</comment>
<dbReference type="InterPro" id="IPR006657">
    <property type="entry name" value="MoPterin_dinucl-bd_dom"/>
</dbReference>
<dbReference type="GO" id="GO:0016491">
    <property type="term" value="F:oxidoreductase activity"/>
    <property type="evidence" value="ECO:0007669"/>
    <property type="project" value="UniProtKB-KW"/>
</dbReference>
<dbReference type="GO" id="GO:0046872">
    <property type="term" value="F:metal ion binding"/>
    <property type="evidence" value="ECO:0007669"/>
    <property type="project" value="UniProtKB-KW"/>
</dbReference>
<evidence type="ECO:0000259" key="6">
    <source>
        <dbReference type="PROSITE" id="PS51669"/>
    </source>
</evidence>
<sequence>MTDTGPAHAGSATALRICPFCEATCGLTLTIDDGRVTGARGDRDDVFSAGFLCPKGASFAELDNDPDRLRAPMVRRDGVLTEVTWDEAFAAAAEGLGAAVRDHGGASVGVYLGNPNAHTVAGALYPPLIVRGLGTRHVYSASTLDQMPKHVSLGLMFGSPVAFTVPDLDRTDYLVIIGANPLVSNGSLATAADFPGKLRRLRKRGGRLVVIDPARTRTAELADRHLAPRPGSDAALLFAVVHVLFAEGLVDLGTVGDHVAGLDELRSLATDFAPEAVAAYCGVDAADIETLARELAAAPTAAVYGRVGTSTVEFGTLGSWLVDVVNVLTGNLDRPGGVMFPMSPVAPAPRGHRPGRGFSTGRWHSRVSGHPEVLSELPVAALAEEIETPGEGQIKAMVTIAGNPVLSAPDGERLDRALDTVEFMISVDPYLNETTRHADVILPPPPPSQSPHFDFALNNLAVRNNARYSPPALPLQGRPDEAEILSRIALVLYGIGHDGDPALVDEQVIATTLTKETADANSPVAGRAVDELIALLPAGPGYERRLDMMLRIGAYGDAFGARPGGLTLAALKAAPHGIDLGPLQPRLPDLLRTPSGRIELAPPQLVSDAARLRDALGRRGDGFVLIGRRHLRSNNSWMHNLPALSGGSNRCTLQIHPDDASELGLTDTAIVKGPGGELVVPVEVTDDIRRGVLSLPHGWGHDRAGTGQTLAAAQPGVNVNQLNDGSVLDPLSGTSVLNGIPVVVGPAS</sequence>
<dbReference type="Gene3D" id="3.40.50.740">
    <property type="match status" value="1"/>
</dbReference>
<accession>A0A839QBB4</accession>
<evidence type="ECO:0000313" key="8">
    <source>
        <dbReference type="Proteomes" id="UP000550501"/>
    </source>
</evidence>
<evidence type="ECO:0000256" key="4">
    <source>
        <dbReference type="ARBA" id="ARBA00023004"/>
    </source>
</evidence>
<proteinExistence type="predicted"/>
<dbReference type="SUPFAM" id="SSF53706">
    <property type="entry name" value="Formate dehydrogenase/DMSO reductase, domains 1-3"/>
    <property type="match status" value="1"/>
</dbReference>
<reference evidence="7 8" key="1">
    <citation type="submission" date="2020-08" db="EMBL/GenBank/DDBJ databases">
        <title>The Agave Microbiome: Exploring the role of microbial communities in plant adaptations to desert environments.</title>
        <authorList>
            <person name="Partida-Martinez L.P."/>
        </authorList>
    </citation>
    <scope>NUCLEOTIDE SEQUENCE [LARGE SCALE GENOMIC DNA]</scope>
    <source>
        <strain evidence="7 8">AT2.18</strain>
    </source>
</reference>
<keyword evidence="2" id="KW-0479">Metal-binding</keyword>
<evidence type="ECO:0000256" key="3">
    <source>
        <dbReference type="ARBA" id="ARBA00023002"/>
    </source>
</evidence>
<dbReference type="EMBL" id="JACHVU010000008">
    <property type="protein sequence ID" value="MBB2992114.1"/>
    <property type="molecule type" value="Genomic_DNA"/>
</dbReference>
<dbReference type="Gene3D" id="3.40.228.10">
    <property type="entry name" value="Dimethylsulfoxide Reductase, domain 2"/>
    <property type="match status" value="1"/>
</dbReference>
<gene>
    <name evidence="7" type="ORF">FHR72_003610</name>
</gene>
<dbReference type="Gene3D" id="2.40.40.20">
    <property type="match status" value="1"/>
</dbReference>
<dbReference type="Proteomes" id="UP000550501">
    <property type="component" value="Unassembled WGS sequence"/>
</dbReference>
<dbReference type="GO" id="GO:0016020">
    <property type="term" value="C:membrane"/>
    <property type="evidence" value="ECO:0007669"/>
    <property type="project" value="TreeGrafter"/>
</dbReference>
<evidence type="ECO:0000313" key="7">
    <source>
        <dbReference type="EMBL" id="MBB2992114.1"/>
    </source>
</evidence>
<keyword evidence="4" id="KW-0408">Iron</keyword>
<dbReference type="InterPro" id="IPR006656">
    <property type="entry name" value="Mopterin_OxRdtase"/>
</dbReference>
<dbReference type="PANTHER" id="PTHR43105:SF9">
    <property type="entry name" value="NADPH-FE(3+) OXIDOREDUCTASE SUBUNIT ALPHA"/>
    <property type="match status" value="1"/>
</dbReference>
<dbReference type="InterPro" id="IPR009010">
    <property type="entry name" value="Asp_de-COase-like_dom_sf"/>
</dbReference>
<evidence type="ECO:0000256" key="5">
    <source>
        <dbReference type="ARBA" id="ARBA00023014"/>
    </source>
</evidence>